<dbReference type="FunFam" id="3.40.50.300:FF:000468">
    <property type="entry name" value="ATP-dependent RNA helicase RhlE"/>
    <property type="match status" value="1"/>
</dbReference>
<dbReference type="PANTHER" id="PTHR47959:SF13">
    <property type="entry name" value="ATP-DEPENDENT RNA HELICASE RHLE"/>
    <property type="match status" value="1"/>
</dbReference>
<keyword evidence="7" id="KW-0690">Ribosome biogenesis</keyword>
<proteinExistence type="inferred from homology"/>
<dbReference type="PROSITE" id="PS00039">
    <property type="entry name" value="DEAD_ATP_HELICASE"/>
    <property type="match status" value="1"/>
</dbReference>
<dbReference type="Proteomes" id="UP000186513">
    <property type="component" value="Unassembled WGS sequence"/>
</dbReference>
<feature type="domain" description="Helicase C-terminal" evidence="11">
    <location>
        <begin position="233"/>
        <end position="383"/>
    </location>
</feature>
<dbReference type="InterPro" id="IPR050079">
    <property type="entry name" value="DEAD_box_RNA_helicase"/>
</dbReference>
<feature type="short sequence motif" description="Q motif" evidence="8">
    <location>
        <begin position="1"/>
        <end position="29"/>
    </location>
</feature>
<dbReference type="InterPro" id="IPR014014">
    <property type="entry name" value="RNA_helicase_DEAD_Q_motif"/>
</dbReference>
<organism evidence="13 14">
    <name type="scientific">Chitinimonas taiwanensis DSM 18899</name>
    <dbReference type="NCBI Taxonomy" id="1121279"/>
    <lineage>
        <taxon>Bacteria</taxon>
        <taxon>Pseudomonadati</taxon>
        <taxon>Pseudomonadota</taxon>
        <taxon>Betaproteobacteria</taxon>
        <taxon>Neisseriales</taxon>
        <taxon>Chitinibacteraceae</taxon>
        <taxon>Chitinimonas</taxon>
    </lineage>
</organism>
<reference evidence="13 14" key="1">
    <citation type="submission" date="2016-11" db="EMBL/GenBank/DDBJ databases">
        <authorList>
            <person name="Jaros S."/>
            <person name="Januszkiewicz K."/>
            <person name="Wedrychowicz H."/>
        </authorList>
    </citation>
    <scope>NUCLEOTIDE SEQUENCE [LARGE SCALE GENOMIC DNA]</scope>
    <source>
        <strain evidence="13 14">DSM 18899</strain>
    </source>
</reference>
<dbReference type="PROSITE" id="PS51194">
    <property type="entry name" value="HELICASE_CTER"/>
    <property type="match status" value="1"/>
</dbReference>
<dbReference type="PROSITE" id="PS51192">
    <property type="entry name" value="HELICASE_ATP_BIND_1"/>
    <property type="match status" value="1"/>
</dbReference>
<dbReference type="GO" id="GO:0042255">
    <property type="term" value="P:ribosome assembly"/>
    <property type="evidence" value="ECO:0007669"/>
    <property type="project" value="InterPro"/>
</dbReference>
<dbReference type="Pfam" id="PF00271">
    <property type="entry name" value="Helicase_C"/>
    <property type="match status" value="1"/>
</dbReference>
<dbReference type="RefSeq" id="WP_084658190.1">
    <property type="nucleotide sequence ID" value="NZ_FPKR01000003.1"/>
</dbReference>
<keyword evidence="3 7" id="KW-0378">Hydrolase</keyword>
<comment type="catalytic activity">
    <reaction evidence="6 7">
        <text>ATP + H2O = ADP + phosphate + H(+)</text>
        <dbReference type="Rhea" id="RHEA:13065"/>
        <dbReference type="ChEBI" id="CHEBI:15377"/>
        <dbReference type="ChEBI" id="CHEBI:15378"/>
        <dbReference type="ChEBI" id="CHEBI:30616"/>
        <dbReference type="ChEBI" id="CHEBI:43474"/>
        <dbReference type="ChEBI" id="CHEBI:456216"/>
        <dbReference type="EC" id="3.6.4.13"/>
    </reaction>
</comment>
<dbReference type="Gene3D" id="3.40.50.300">
    <property type="entry name" value="P-loop containing nucleotide triphosphate hydrolases"/>
    <property type="match status" value="2"/>
</dbReference>
<dbReference type="GO" id="GO:0003724">
    <property type="term" value="F:RNA helicase activity"/>
    <property type="evidence" value="ECO:0007669"/>
    <property type="project" value="UniProtKB-UniRule"/>
</dbReference>
<feature type="compositionally biased region" description="Gly residues" evidence="9">
    <location>
        <begin position="393"/>
        <end position="405"/>
    </location>
</feature>
<dbReference type="GO" id="GO:0009266">
    <property type="term" value="P:response to temperature stimulus"/>
    <property type="evidence" value="ECO:0007669"/>
    <property type="project" value="UniProtKB-ARBA"/>
</dbReference>
<dbReference type="InterPro" id="IPR028622">
    <property type="entry name" value="DEAD_helicase_RhlE"/>
</dbReference>
<dbReference type="AlphaFoldDB" id="A0A1K2HAA9"/>
<feature type="compositionally biased region" description="Polar residues" evidence="9">
    <location>
        <begin position="414"/>
        <end position="429"/>
    </location>
</feature>
<evidence type="ECO:0000256" key="2">
    <source>
        <dbReference type="ARBA" id="ARBA00022741"/>
    </source>
</evidence>
<comment type="function">
    <text evidence="7">DEAD-box RNA helicase involved in ribosome assembly. Has RNA-dependent ATPase activity and unwinds double-stranded RNA.</text>
</comment>
<dbReference type="HAMAP" id="MF_00968">
    <property type="entry name" value="DEAD_helicase_RhlE"/>
    <property type="match status" value="1"/>
</dbReference>
<dbReference type="Pfam" id="PF00270">
    <property type="entry name" value="DEAD"/>
    <property type="match status" value="1"/>
</dbReference>
<gene>
    <name evidence="7" type="primary">rhlE</name>
    <name evidence="13" type="ORF">SAMN02745887_00965</name>
</gene>
<dbReference type="EC" id="3.6.4.13" evidence="7"/>
<dbReference type="GO" id="GO:0003676">
    <property type="term" value="F:nucleic acid binding"/>
    <property type="evidence" value="ECO:0007669"/>
    <property type="project" value="InterPro"/>
</dbReference>
<evidence type="ECO:0000256" key="9">
    <source>
        <dbReference type="SAM" id="MobiDB-lite"/>
    </source>
</evidence>
<evidence type="ECO:0000259" key="12">
    <source>
        <dbReference type="PROSITE" id="PS51195"/>
    </source>
</evidence>
<dbReference type="EMBL" id="FPKR01000003">
    <property type="protein sequence ID" value="SFZ73742.1"/>
    <property type="molecule type" value="Genomic_DNA"/>
</dbReference>
<comment type="similarity">
    <text evidence="7">Belongs to the DEAD box helicase family. RhlE subfamily.</text>
</comment>
<sequence length="454" mass="49551">MSFASLGLSDDIVRAVTELGYTEPTPIQLQAIPAVLTGRDLLAGAQTGTGKTAGFTLPILHRLANRTNKGPSEGRPPVRALILTPTRELAAQVEESVQNYGKYLKLTSMTMFGGVSINPQIKQLRSRVDILVATPGRLLDHVQQGTLDLSRIEILVLDEADRMLDMGFIRDIKKILALLPRERQNLLFSATFSDEIKALADSLLKSPELIEVARRNATADTIAQKIHPVDRDKKRQLLAHLIKEHNWFQVLVFTRTKHGANRLAEQLDKDGISAMAIHGNKSQGARTRALSEFKSGELQVLVATDIAARGIDIDQLPHVVNFELPNVPEDYVHRIGRTGRAGAEGEAVSLVCVDEKKLLADIERVIKRELPREVIPGFEPDPSIKPEPIQQRSGGGGRQGQGQGRGAPRKPASSGDNRQGQGQGKSQARQPVAQAGNHNSRGPGVGRRPTGRHH</sequence>
<name>A0A1K2HAA9_9NEIS</name>
<evidence type="ECO:0000256" key="5">
    <source>
        <dbReference type="ARBA" id="ARBA00022840"/>
    </source>
</evidence>
<evidence type="ECO:0000256" key="6">
    <source>
        <dbReference type="ARBA" id="ARBA00047984"/>
    </source>
</evidence>
<feature type="domain" description="DEAD-box RNA helicase Q" evidence="12">
    <location>
        <begin position="1"/>
        <end position="29"/>
    </location>
</feature>
<keyword evidence="1 7" id="KW-0963">Cytoplasm</keyword>
<evidence type="ECO:0000256" key="3">
    <source>
        <dbReference type="ARBA" id="ARBA00022801"/>
    </source>
</evidence>
<dbReference type="SUPFAM" id="SSF52540">
    <property type="entry name" value="P-loop containing nucleoside triphosphate hydrolases"/>
    <property type="match status" value="1"/>
</dbReference>
<evidence type="ECO:0000256" key="4">
    <source>
        <dbReference type="ARBA" id="ARBA00022806"/>
    </source>
</evidence>
<keyword evidence="2 7" id="KW-0547">Nucleotide-binding</keyword>
<dbReference type="InterPro" id="IPR027417">
    <property type="entry name" value="P-loop_NTPase"/>
</dbReference>
<evidence type="ECO:0000259" key="11">
    <source>
        <dbReference type="PROSITE" id="PS51194"/>
    </source>
</evidence>
<dbReference type="OrthoDB" id="5297934at2"/>
<evidence type="ECO:0000256" key="7">
    <source>
        <dbReference type="HAMAP-Rule" id="MF_00968"/>
    </source>
</evidence>
<dbReference type="FunFam" id="3.40.50.300:FF:000108">
    <property type="entry name" value="ATP-dependent RNA helicase RhlE"/>
    <property type="match status" value="1"/>
</dbReference>
<dbReference type="InterPro" id="IPR014001">
    <property type="entry name" value="Helicase_ATP-bd"/>
</dbReference>
<dbReference type="SMART" id="SM00487">
    <property type="entry name" value="DEXDc"/>
    <property type="match status" value="1"/>
</dbReference>
<dbReference type="PANTHER" id="PTHR47959">
    <property type="entry name" value="ATP-DEPENDENT RNA HELICASE RHLE-RELATED"/>
    <property type="match status" value="1"/>
</dbReference>
<dbReference type="InterPro" id="IPR011545">
    <property type="entry name" value="DEAD/DEAH_box_helicase_dom"/>
</dbReference>
<keyword evidence="4 7" id="KW-0347">Helicase</keyword>
<feature type="region of interest" description="Disordered" evidence="9">
    <location>
        <begin position="375"/>
        <end position="454"/>
    </location>
</feature>
<dbReference type="PROSITE" id="PS51195">
    <property type="entry name" value="Q_MOTIF"/>
    <property type="match status" value="1"/>
</dbReference>
<dbReference type="InterPro" id="IPR000629">
    <property type="entry name" value="RNA-helicase_DEAD-box_CS"/>
</dbReference>
<dbReference type="GO" id="GO:0005829">
    <property type="term" value="C:cytosol"/>
    <property type="evidence" value="ECO:0007669"/>
    <property type="project" value="TreeGrafter"/>
</dbReference>
<evidence type="ECO:0000259" key="10">
    <source>
        <dbReference type="PROSITE" id="PS51192"/>
    </source>
</evidence>
<comment type="subcellular location">
    <subcellularLocation>
        <location evidence="7">Cytoplasm</location>
    </subcellularLocation>
</comment>
<keyword evidence="5 7" id="KW-0067">ATP-binding</keyword>
<evidence type="ECO:0000313" key="13">
    <source>
        <dbReference type="EMBL" id="SFZ73742.1"/>
    </source>
</evidence>
<dbReference type="CDD" id="cd00268">
    <property type="entry name" value="DEADc"/>
    <property type="match status" value="1"/>
</dbReference>
<dbReference type="CDD" id="cd18787">
    <property type="entry name" value="SF2_C_DEAD"/>
    <property type="match status" value="1"/>
</dbReference>
<dbReference type="GO" id="GO:0016887">
    <property type="term" value="F:ATP hydrolysis activity"/>
    <property type="evidence" value="ECO:0007669"/>
    <property type="project" value="RHEA"/>
</dbReference>
<protein>
    <recommendedName>
        <fullName evidence="7">ATP-dependent RNA helicase RhlE</fullName>
        <ecNumber evidence="7">3.6.4.13</ecNumber>
    </recommendedName>
</protein>
<evidence type="ECO:0000256" key="8">
    <source>
        <dbReference type="PROSITE-ProRule" id="PRU00552"/>
    </source>
</evidence>
<evidence type="ECO:0000256" key="1">
    <source>
        <dbReference type="ARBA" id="ARBA00022490"/>
    </source>
</evidence>
<dbReference type="STRING" id="1121279.SAMN02745887_00965"/>
<dbReference type="SMART" id="SM00490">
    <property type="entry name" value="HELICc"/>
    <property type="match status" value="1"/>
</dbReference>
<dbReference type="InterPro" id="IPR001650">
    <property type="entry name" value="Helicase_C-like"/>
</dbReference>
<dbReference type="GO" id="GO:0005524">
    <property type="term" value="F:ATP binding"/>
    <property type="evidence" value="ECO:0007669"/>
    <property type="project" value="UniProtKB-UniRule"/>
</dbReference>
<accession>A0A1K2HAA9</accession>
<dbReference type="InterPro" id="IPR044742">
    <property type="entry name" value="DEAD/DEAH_RhlB"/>
</dbReference>
<feature type="domain" description="Helicase ATP-binding" evidence="10">
    <location>
        <begin position="32"/>
        <end position="210"/>
    </location>
</feature>
<keyword evidence="14" id="KW-1185">Reference proteome</keyword>
<evidence type="ECO:0000313" key="14">
    <source>
        <dbReference type="Proteomes" id="UP000186513"/>
    </source>
</evidence>